<dbReference type="InterPro" id="IPR036097">
    <property type="entry name" value="HisK_dim/P_sf"/>
</dbReference>
<gene>
    <name evidence="14" type="primary">zraS_6</name>
    <name evidence="14" type="ORF">Pla8534_54140</name>
</gene>
<dbReference type="PRINTS" id="PR00344">
    <property type="entry name" value="BCTRLSENSOR"/>
</dbReference>
<dbReference type="RefSeq" id="WP_145056331.1">
    <property type="nucleotide sequence ID" value="NZ_CP036433.1"/>
</dbReference>
<evidence type="ECO:0000313" key="14">
    <source>
        <dbReference type="EMBL" id="QDU97565.1"/>
    </source>
</evidence>
<dbReference type="InterPro" id="IPR005467">
    <property type="entry name" value="His_kinase_dom"/>
</dbReference>
<evidence type="ECO:0000256" key="10">
    <source>
        <dbReference type="ARBA" id="ARBA00023136"/>
    </source>
</evidence>
<comment type="subcellular location">
    <subcellularLocation>
        <location evidence="2">Membrane</location>
    </subcellularLocation>
</comment>
<keyword evidence="5 14" id="KW-0808">Transferase</keyword>
<evidence type="ECO:0000256" key="1">
    <source>
        <dbReference type="ARBA" id="ARBA00000085"/>
    </source>
</evidence>
<evidence type="ECO:0000256" key="3">
    <source>
        <dbReference type="ARBA" id="ARBA00012438"/>
    </source>
</evidence>
<evidence type="ECO:0000313" key="15">
    <source>
        <dbReference type="Proteomes" id="UP000317648"/>
    </source>
</evidence>
<keyword evidence="15" id="KW-1185">Reference proteome</keyword>
<dbReference type="InterPro" id="IPR003661">
    <property type="entry name" value="HisK_dim/P_dom"/>
</dbReference>
<dbReference type="SMART" id="SM00387">
    <property type="entry name" value="HATPase_c"/>
    <property type="match status" value="1"/>
</dbReference>
<dbReference type="InterPro" id="IPR050428">
    <property type="entry name" value="TCS_sensor_his_kinase"/>
</dbReference>
<dbReference type="InterPro" id="IPR004358">
    <property type="entry name" value="Sig_transdc_His_kin-like_C"/>
</dbReference>
<name>A0A518E0F4_9BACT</name>
<dbReference type="Pfam" id="PF00672">
    <property type="entry name" value="HAMP"/>
    <property type="match status" value="1"/>
</dbReference>
<dbReference type="InterPro" id="IPR003660">
    <property type="entry name" value="HAMP_dom"/>
</dbReference>
<dbReference type="Pfam" id="PF02518">
    <property type="entry name" value="HATPase_c"/>
    <property type="match status" value="1"/>
</dbReference>
<evidence type="ECO:0000256" key="11">
    <source>
        <dbReference type="SAM" id="Phobius"/>
    </source>
</evidence>
<evidence type="ECO:0000259" key="13">
    <source>
        <dbReference type="PROSITE" id="PS50885"/>
    </source>
</evidence>
<keyword evidence="7" id="KW-0418">Kinase</keyword>
<dbReference type="SUPFAM" id="SSF158472">
    <property type="entry name" value="HAMP domain-like"/>
    <property type="match status" value="1"/>
</dbReference>
<evidence type="ECO:0000256" key="2">
    <source>
        <dbReference type="ARBA" id="ARBA00004370"/>
    </source>
</evidence>
<dbReference type="PANTHER" id="PTHR45436">
    <property type="entry name" value="SENSOR HISTIDINE KINASE YKOH"/>
    <property type="match status" value="1"/>
</dbReference>
<dbReference type="Gene3D" id="3.30.565.10">
    <property type="entry name" value="Histidine kinase-like ATPase, C-terminal domain"/>
    <property type="match status" value="1"/>
</dbReference>
<keyword evidence="6 11" id="KW-0812">Transmembrane</keyword>
<comment type="catalytic activity">
    <reaction evidence="1">
        <text>ATP + protein L-histidine = ADP + protein N-phospho-L-histidine.</text>
        <dbReference type="EC" id="2.7.13.3"/>
    </reaction>
</comment>
<evidence type="ECO:0000259" key="12">
    <source>
        <dbReference type="PROSITE" id="PS50109"/>
    </source>
</evidence>
<dbReference type="InterPro" id="IPR003594">
    <property type="entry name" value="HATPase_dom"/>
</dbReference>
<feature type="domain" description="Histidine kinase" evidence="12">
    <location>
        <begin position="247"/>
        <end position="458"/>
    </location>
</feature>
<keyword evidence="4" id="KW-0597">Phosphoprotein</keyword>
<feature type="transmembrane region" description="Helical" evidence="11">
    <location>
        <begin position="155"/>
        <end position="178"/>
    </location>
</feature>
<dbReference type="GO" id="GO:0000155">
    <property type="term" value="F:phosphorelay sensor kinase activity"/>
    <property type="evidence" value="ECO:0007669"/>
    <property type="project" value="InterPro"/>
</dbReference>
<dbReference type="PROSITE" id="PS50885">
    <property type="entry name" value="HAMP"/>
    <property type="match status" value="1"/>
</dbReference>
<dbReference type="KEGG" id="lcre:Pla8534_54140"/>
<evidence type="ECO:0000256" key="9">
    <source>
        <dbReference type="ARBA" id="ARBA00023012"/>
    </source>
</evidence>
<dbReference type="CDD" id="cd00082">
    <property type="entry name" value="HisKA"/>
    <property type="match status" value="1"/>
</dbReference>
<dbReference type="SMART" id="SM00304">
    <property type="entry name" value="HAMP"/>
    <property type="match status" value="1"/>
</dbReference>
<evidence type="ECO:0000256" key="8">
    <source>
        <dbReference type="ARBA" id="ARBA00022989"/>
    </source>
</evidence>
<keyword evidence="8 11" id="KW-1133">Transmembrane helix</keyword>
<dbReference type="SUPFAM" id="SSF55874">
    <property type="entry name" value="ATPase domain of HSP90 chaperone/DNA topoisomerase II/histidine kinase"/>
    <property type="match status" value="1"/>
</dbReference>
<dbReference type="CDD" id="cd06225">
    <property type="entry name" value="HAMP"/>
    <property type="match status" value="1"/>
</dbReference>
<evidence type="ECO:0000256" key="7">
    <source>
        <dbReference type="ARBA" id="ARBA00022777"/>
    </source>
</evidence>
<dbReference type="AlphaFoldDB" id="A0A518E0F4"/>
<dbReference type="InterPro" id="IPR036890">
    <property type="entry name" value="HATPase_C_sf"/>
</dbReference>
<accession>A0A518E0F4</accession>
<protein>
    <recommendedName>
        <fullName evidence="3">histidine kinase</fullName>
        <ecNumber evidence="3">2.7.13.3</ecNumber>
    </recommendedName>
</protein>
<keyword evidence="9" id="KW-0902">Two-component regulatory system</keyword>
<dbReference type="SUPFAM" id="SSF47384">
    <property type="entry name" value="Homodimeric domain of signal transducing histidine kinase"/>
    <property type="match status" value="1"/>
</dbReference>
<dbReference type="EC" id="2.7.13.3" evidence="3"/>
<organism evidence="14 15">
    <name type="scientific">Lignipirellula cremea</name>
    <dbReference type="NCBI Taxonomy" id="2528010"/>
    <lineage>
        <taxon>Bacteria</taxon>
        <taxon>Pseudomonadati</taxon>
        <taxon>Planctomycetota</taxon>
        <taxon>Planctomycetia</taxon>
        <taxon>Pirellulales</taxon>
        <taxon>Pirellulaceae</taxon>
        <taxon>Lignipirellula</taxon>
    </lineage>
</organism>
<proteinExistence type="predicted"/>
<dbReference type="Gene3D" id="1.10.8.500">
    <property type="entry name" value="HAMP domain in histidine kinase"/>
    <property type="match status" value="1"/>
</dbReference>
<dbReference type="GO" id="GO:0005886">
    <property type="term" value="C:plasma membrane"/>
    <property type="evidence" value="ECO:0007669"/>
    <property type="project" value="TreeGrafter"/>
</dbReference>
<evidence type="ECO:0000256" key="5">
    <source>
        <dbReference type="ARBA" id="ARBA00022679"/>
    </source>
</evidence>
<dbReference type="Proteomes" id="UP000317648">
    <property type="component" value="Chromosome"/>
</dbReference>
<evidence type="ECO:0000256" key="6">
    <source>
        <dbReference type="ARBA" id="ARBA00022692"/>
    </source>
</evidence>
<dbReference type="PROSITE" id="PS50109">
    <property type="entry name" value="HIS_KIN"/>
    <property type="match status" value="1"/>
</dbReference>
<feature type="domain" description="HAMP" evidence="13">
    <location>
        <begin position="178"/>
        <end position="230"/>
    </location>
</feature>
<keyword evidence="10 11" id="KW-0472">Membrane</keyword>
<dbReference type="OrthoDB" id="1931120at2"/>
<dbReference type="Gene3D" id="1.10.287.130">
    <property type="match status" value="1"/>
</dbReference>
<evidence type="ECO:0000256" key="4">
    <source>
        <dbReference type="ARBA" id="ARBA00022553"/>
    </source>
</evidence>
<sequence length="468" mass="50539">MRYPLRFQLLAPMAGVLLAAMAAVSVLNAWLSTRRQQQQLEGRLRNVAETLSQSNFPLGAVVLRQMQGLSGAEYAATSLEGELLAVSSEQLIPLPTGEPVQNWQSLQLTGPVELAGKEFFHMIVELDRRAVGGDRVLLHILYPRAEWRKARNEEIWPPLVIGVLALLALIGVTAVVAARATRPIGQLRSQVERIAEGDFAPMPTPVQNDEIRDLAEAVNRMAAILVRYEDEVRRKERLSALGQLGGSVAHQLRNAATGCRMALDLHGRDCPQGADEYLEVAVRQLTLMEKYLRRFLTLGQPASSNREQVDLGALVQTLLPLLSPAAQHVGVTLQAPAADGPVLVWGAADELEQMVINLALNGVEAAAQIRPGETVPVRQVTMTVTASDAHAVLRVADTGPGPGIDSQQMFEPLITEKREGAGLGLAIARMVAEAHAGRIAFSRRLGQTEFQVTIPLAQGPAPAAVPIL</sequence>
<dbReference type="PANTHER" id="PTHR45436:SF5">
    <property type="entry name" value="SENSOR HISTIDINE KINASE TRCS"/>
    <property type="match status" value="1"/>
</dbReference>
<dbReference type="EMBL" id="CP036433">
    <property type="protein sequence ID" value="QDU97565.1"/>
    <property type="molecule type" value="Genomic_DNA"/>
</dbReference>
<reference evidence="14 15" key="1">
    <citation type="submission" date="2019-02" db="EMBL/GenBank/DDBJ databases">
        <title>Deep-cultivation of Planctomycetes and their phenomic and genomic characterization uncovers novel biology.</title>
        <authorList>
            <person name="Wiegand S."/>
            <person name="Jogler M."/>
            <person name="Boedeker C."/>
            <person name="Pinto D."/>
            <person name="Vollmers J."/>
            <person name="Rivas-Marin E."/>
            <person name="Kohn T."/>
            <person name="Peeters S.H."/>
            <person name="Heuer A."/>
            <person name="Rast P."/>
            <person name="Oberbeckmann S."/>
            <person name="Bunk B."/>
            <person name="Jeske O."/>
            <person name="Meyerdierks A."/>
            <person name="Storesund J.E."/>
            <person name="Kallscheuer N."/>
            <person name="Luecker S."/>
            <person name="Lage O.M."/>
            <person name="Pohl T."/>
            <person name="Merkel B.J."/>
            <person name="Hornburger P."/>
            <person name="Mueller R.-W."/>
            <person name="Bruemmer F."/>
            <person name="Labrenz M."/>
            <person name="Spormann A.M."/>
            <person name="Op den Camp H."/>
            <person name="Overmann J."/>
            <person name="Amann R."/>
            <person name="Jetten M.S.M."/>
            <person name="Mascher T."/>
            <person name="Medema M.H."/>
            <person name="Devos D.P."/>
            <person name="Kaster A.-K."/>
            <person name="Ovreas L."/>
            <person name="Rohde M."/>
            <person name="Galperin M.Y."/>
            <person name="Jogler C."/>
        </authorList>
    </citation>
    <scope>NUCLEOTIDE SEQUENCE [LARGE SCALE GENOMIC DNA]</scope>
    <source>
        <strain evidence="14 15">Pla85_3_4</strain>
    </source>
</reference>